<dbReference type="PANTHER" id="PTHR23257:SF958">
    <property type="entry name" value="SERINE_THREONINE-PROTEIN KINASE WNK4"/>
    <property type="match status" value="1"/>
</dbReference>
<evidence type="ECO:0000313" key="7">
    <source>
        <dbReference type="Proteomes" id="UP001470230"/>
    </source>
</evidence>
<keyword evidence="2 4" id="KW-0547">Nucleotide-binding</keyword>
<accession>A0ABR2KMF8</accession>
<evidence type="ECO:0000313" key="6">
    <source>
        <dbReference type="EMBL" id="KAK8891921.1"/>
    </source>
</evidence>
<keyword evidence="1" id="KW-0418">Kinase</keyword>
<dbReference type="Pfam" id="PF00069">
    <property type="entry name" value="Pkinase"/>
    <property type="match status" value="1"/>
</dbReference>
<keyword evidence="1" id="KW-0808">Transferase</keyword>
<name>A0ABR2KMF8_9EUKA</name>
<dbReference type="SUPFAM" id="SSF56112">
    <property type="entry name" value="Protein kinase-like (PK-like)"/>
    <property type="match status" value="1"/>
</dbReference>
<dbReference type="SMART" id="SM00220">
    <property type="entry name" value="S_TKc"/>
    <property type="match status" value="1"/>
</dbReference>
<dbReference type="PROSITE" id="PS50011">
    <property type="entry name" value="PROTEIN_KINASE_DOM"/>
    <property type="match status" value="1"/>
</dbReference>
<protein>
    <recommendedName>
        <fullName evidence="5">Protein kinase domain-containing protein</fullName>
    </recommendedName>
</protein>
<evidence type="ECO:0000256" key="1">
    <source>
        <dbReference type="ARBA" id="ARBA00022527"/>
    </source>
</evidence>
<evidence type="ECO:0000259" key="5">
    <source>
        <dbReference type="PROSITE" id="PS50011"/>
    </source>
</evidence>
<comment type="caution">
    <text evidence="6">The sequence shown here is derived from an EMBL/GenBank/DDBJ whole genome shotgun (WGS) entry which is preliminary data.</text>
</comment>
<keyword evidence="7" id="KW-1185">Reference proteome</keyword>
<dbReference type="InterPro" id="IPR008271">
    <property type="entry name" value="Ser/Thr_kinase_AS"/>
</dbReference>
<evidence type="ECO:0000256" key="4">
    <source>
        <dbReference type="PROSITE-ProRule" id="PRU10141"/>
    </source>
</evidence>
<evidence type="ECO:0000256" key="2">
    <source>
        <dbReference type="ARBA" id="ARBA00022741"/>
    </source>
</evidence>
<gene>
    <name evidence="6" type="ORF">M9Y10_029143</name>
</gene>
<sequence length="829" mass="95647">MVKTTIRKFFYQIETALKVIRGISSQTAVHRKKFDYCIDQIQLFLTSIMPTLPQAECTKEDHEINARILSTLSTLRGIMLQYILQTWMEPTTMNPSDLILLQLQSQFNDLKSLFAHYNEQLSHIFDIDEKKWQELHLIDLTAIYTSFKNYMEQETKDPETEFLVLSRISEIEEYMSKYKKDFKTTELSSPLPEQYRKWKVNYEDFKILEKIGKGFSADVYKAIYKRTNELVAIKQFKEKNLSSNHLQHYQREIAVLSLLSEKNQPFFIELVGATDTFPICIITKYMPNGGLNDKVFKKHPTQTFKNISAYAIARGMAFLHSLNIIHRDLKSLNVLLDKDDNIKICDFGFSRCAGDSGFKTLPIGTLRWMSPEIMSGKGFYTFKVDVYAYGMVLCELVNQTRPFNKMKNDQIKKLILENDIRPDLPFDMNPELRKLITRCWDRNPEVRPTFNEIVNLFESMRVMFDGTDVAEFKKYIEKLNKTTNDDEKKVKLNKMKAGTMSLREIIDDFSTNGLPSSEISLDELWNIIADFIERSNDRVKLAILLSFFFETSKLPDAVKILRNFPRNSIPYRVIDKLINFFPSNKRQKKNDKEEDFNIDTSIAVVCCRNNAAPLVLSNATNERDIILAFEVISAEDVSLDMKKLVVESITQSFHKNETGDNVKISAMRCALALKIPEIVPIDNLINSDNLLIRNHAYACIMGIGIQGKTISSNLLISIFNKALNFNNKEHEAQAALIASCSSEGNATIILDELIKNDDILNEAFQSTENEETIKKRETIIKILMNSAKHKNLFQKIQQILLNPLLEKPEPFNDEIGSLKKHIQHNENMS</sequence>
<dbReference type="InterPro" id="IPR017441">
    <property type="entry name" value="Protein_kinase_ATP_BS"/>
</dbReference>
<dbReference type="Gene3D" id="1.10.510.10">
    <property type="entry name" value="Transferase(Phosphotransferase) domain 1"/>
    <property type="match status" value="1"/>
</dbReference>
<dbReference type="InterPro" id="IPR011009">
    <property type="entry name" value="Kinase-like_dom_sf"/>
</dbReference>
<dbReference type="InterPro" id="IPR050167">
    <property type="entry name" value="Ser_Thr_protein_kinase"/>
</dbReference>
<dbReference type="InterPro" id="IPR000719">
    <property type="entry name" value="Prot_kinase_dom"/>
</dbReference>
<keyword evidence="1" id="KW-0723">Serine/threonine-protein kinase</keyword>
<evidence type="ECO:0000256" key="3">
    <source>
        <dbReference type="ARBA" id="ARBA00022840"/>
    </source>
</evidence>
<dbReference type="Proteomes" id="UP001470230">
    <property type="component" value="Unassembled WGS sequence"/>
</dbReference>
<organism evidence="6 7">
    <name type="scientific">Tritrichomonas musculus</name>
    <dbReference type="NCBI Taxonomy" id="1915356"/>
    <lineage>
        <taxon>Eukaryota</taxon>
        <taxon>Metamonada</taxon>
        <taxon>Parabasalia</taxon>
        <taxon>Tritrichomonadida</taxon>
        <taxon>Tritrichomonadidae</taxon>
        <taxon>Tritrichomonas</taxon>
    </lineage>
</organism>
<dbReference type="PANTHER" id="PTHR23257">
    <property type="entry name" value="SERINE-THREONINE PROTEIN KINASE"/>
    <property type="match status" value="1"/>
</dbReference>
<dbReference type="PROSITE" id="PS00107">
    <property type="entry name" value="PROTEIN_KINASE_ATP"/>
    <property type="match status" value="1"/>
</dbReference>
<dbReference type="InterPro" id="IPR001245">
    <property type="entry name" value="Ser-Thr/Tyr_kinase_cat_dom"/>
</dbReference>
<feature type="domain" description="Protein kinase" evidence="5">
    <location>
        <begin position="205"/>
        <end position="464"/>
    </location>
</feature>
<dbReference type="EMBL" id="JAPFFF010000004">
    <property type="protein sequence ID" value="KAK8891921.1"/>
    <property type="molecule type" value="Genomic_DNA"/>
</dbReference>
<dbReference type="PRINTS" id="PR00109">
    <property type="entry name" value="TYRKINASE"/>
</dbReference>
<dbReference type="Gene3D" id="3.30.200.20">
    <property type="entry name" value="Phosphorylase Kinase, domain 1"/>
    <property type="match status" value="1"/>
</dbReference>
<feature type="binding site" evidence="4">
    <location>
        <position position="234"/>
    </location>
    <ligand>
        <name>ATP</name>
        <dbReference type="ChEBI" id="CHEBI:30616"/>
    </ligand>
</feature>
<dbReference type="CDD" id="cd13999">
    <property type="entry name" value="STKc_MAP3K-like"/>
    <property type="match status" value="1"/>
</dbReference>
<keyword evidence="3 4" id="KW-0067">ATP-binding</keyword>
<reference evidence="6 7" key="1">
    <citation type="submission" date="2024-04" db="EMBL/GenBank/DDBJ databases">
        <title>Tritrichomonas musculus Genome.</title>
        <authorList>
            <person name="Alves-Ferreira E."/>
            <person name="Grigg M."/>
            <person name="Lorenzi H."/>
            <person name="Galac M."/>
        </authorList>
    </citation>
    <scope>NUCLEOTIDE SEQUENCE [LARGE SCALE GENOMIC DNA]</scope>
    <source>
        <strain evidence="6 7">EAF2021</strain>
    </source>
</reference>
<proteinExistence type="predicted"/>
<dbReference type="PROSITE" id="PS00108">
    <property type="entry name" value="PROTEIN_KINASE_ST"/>
    <property type="match status" value="1"/>
</dbReference>